<dbReference type="GO" id="GO:0016787">
    <property type="term" value="F:hydrolase activity"/>
    <property type="evidence" value="ECO:0007669"/>
    <property type="project" value="UniProtKB-KW"/>
</dbReference>
<organism evidence="5 6">
    <name type="scientific">Henosepilachna vigintioctopunctata</name>
    <dbReference type="NCBI Taxonomy" id="420089"/>
    <lineage>
        <taxon>Eukaryota</taxon>
        <taxon>Metazoa</taxon>
        <taxon>Ecdysozoa</taxon>
        <taxon>Arthropoda</taxon>
        <taxon>Hexapoda</taxon>
        <taxon>Insecta</taxon>
        <taxon>Pterygota</taxon>
        <taxon>Neoptera</taxon>
        <taxon>Endopterygota</taxon>
        <taxon>Coleoptera</taxon>
        <taxon>Polyphaga</taxon>
        <taxon>Cucujiformia</taxon>
        <taxon>Coccinelloidea</taxon>
        <taxon>Coccinellidae</taxon>
        <taxon>Epilachninae</taxon>
        <taxon>Epilachnini</taxon>
        <taxon>Henosepilachna</taxon>
    </lineage>
</organism>
<comment type="similarity">
    <text evidence="1">Belongs to the carbon-nitrogen hydrolase superfamily. BTD/VNN family.</text>
</comment>
<dbReference type="Proteomes" id="UP001431783">
    <property type="component" value="Unassembled WGS sequence"/>
</dbReference>
<dbReference type="SUPFAM" id="SSF56317">
    <property type="entry name" value="Carbon-nitrogen hydrolase"/>
    <property type="match status" value="1"/>
</dbReference>
<dbReference type="Gene3D" id="3.60.110.10">
    <property type="entry name" value="Carbon-nitrogen hydrolase"/>
    <property type="match status" value="1"/>
</dbReference>
<dbReference type="InterPro" id="IPR036526">
    <property type="entry name" value="C-N_Hydrolase_sf"/>
</dbReference>
<evidence type="ECO:0000256" key="3">
    <source>
        <dbReference type="SAM" id="SignalP"/>
    </source>
</evidence>
<dbReference type="PANTHER" id="PTHR10609">
    <property type="entry name" value="BIOTINIDASE-RELATED"/>
    <property type="match status" value="1"/>
</dbReference>
<dbReference type="Pfam" id="PF19018">
    <property type="entry name" value="Vanin_C"/>
    <property type="match status" value="1"/>
</dbReference>
<keyword evidence="3" id="KW-0732">Signal</keyword>
<dbReference type="Pfam" id="PF00795">
    <property type="entry name" value="CN_hydrolase"/>
    <property type="match status" value="1"/>
</dbReference>
<dbReference type="AlphaFoldDB" id="A0AAW1TJ20"/>
<feature type="domain" description="CN hydrolase" evidence="4">
    <location>
        <begin position="28"/>
        <end position="302"/>
    </location>
</feature>
<dbReference type="PROSITE" id="PS50263">
    <property type="entry name" value="CN_HYDROLASE"/>
    <property type="match status" value="1"/>
</dbReference>
<feature type="signal peptide" evidence="3">
    <location>
        <begin position="1"/>
        <end position="27"/>
    </location>
</feature>
<comment type="caution">
    <text evidence="5">The sequence shown here is derived from an EMBL/GenBank/DDBJ whole genome shotgun (WGS) entry which is preliminary data.</text>
</comment>
<gene>
    <name evidence="5" type="ORF">WA026_006231</name>
</gene>
<accession>A0AAW1TJ20</accession>
<evidence type="ECO:0000256" key="2">
    <source>
        <dbReference type="ARBA" id="ARBA00022801"/>
    </source>
</evidence>
<dbReference type="PANTHER" id="PTHR10609:SF14">
    <property type="entry name" value="BIOTINIDASE"/>
    <property type="match status" value="1"/>
</dbReference>
<name>A0AAW1TJ20_9CUCU</name>
<dbReference type="EMBL" id="JARQZJ010000002">
    <property type="protein sequence ID" value="KAK9870139.1"/>
    <property type="molecule type" value="Genomic_DNA"/>
</dbReference>
<sequence length="523" mass="59553">MFRFNQVFLLVVFLFMFAFKNKQVVHAYNVALVEYLSDYKVFPYLNSLDLGNRNAKIYADIIKDIKNKNHSVDIVVFPEATLVSEPLNTEKGIEGMTFVPEPKEEIIPCDSSSEKFTSFFKLLSCTARKYQIYLVINLKEKDNCAGSDCLSRPLKFYNTDVVFDRNGKVIARYRKFNTYLEQDTDRPKQPELITFETDFGKTFGLFTCFDIIYKSPAIDLARSGISNFIFPTLWIPELPFLTTIQVQQMWAQGNDATLLAAGAADPRFGSGGLGIYLGRRGNVATLATPRTDNYYLVGEVPDNVDFNPTCSVDVNNKIAREMDQYTLYKEDLSKYAYKKIDIEESKTIKESLCQEQNDSKLCCNFQIEATVSESKQDYCERKYEYFLVVRSGMRTYGYKTYKNDIEVCGLIACAGDSIDDCAKRFPNYEDIAWPVTFNSIKIAADFPDTKERMQFPNSLLADFTPISPSCTTWKVEKNKGNSDLTHTFSTNVPVTKLLTYGIFGRNYALDVKKNETTANTSTA</sequence>
<evidence type="ECO:0000313" key="6">
    <source>
        <dbReference type="Proteomes" id="UP001431783"/>
    </source>
</evidence>
<keyword evidence="2" id="KW-0378">Hydrolase</keyword>
<evidence type="ECO:0000313" key="5">
    <source>
        <dbReference type="EMBL" id="KAK9870139.1"/>
    </source>
</evidence>
<dbReference type="InterPro" id="IPR040154">
    <property type="entry name" value="Biotinidase/VNN"/>
</dbReference>
<protein>
    <recommendedName>
        <fullName evidence="4">CN hydrolase domain-containing protein</fullName>
    </recommendedName>
</protein>
<proteinExistence type="inferred from homology"/>
<evidence type="ECO:0000256" key="1">
    <source>
        <dbReference type="ARBA" id="ARBA00008225"/>
    </source>
</evidence>
<reference evidence="5 6" key="1">
    <citation type="submission" date="2023-03" db="EMBL/GenBank/DDBJ databases">
        <title>Genome insight into feeding habits of ladybird beetles.</title>
        <authorList>
            <person name="Li H.-S."/>
            <person name="Huang Y.-H."/>
            <person name="Pang H."/>
        </authorList>
    </citation>
    <scope>NUCLEOTIDE SEQUENCE [LARGE SCALE GENOMIC DNA]</scope>
    <source>
        <strain evidence="5">SYSU_2023b</strain>
        <tissue evidence="5">Whole body</tissue>
    </source>
</reference>
<feature type="chain" id="PRO_5043946062" description="CN hydrolase domain-containing protein" evidence="3">
    <location>
        <begin position="28"/>
        <end position="523"/>
    </location>
</feature>
<evidence type="ECO:0000259" key="4">
    <source>
        <dbReference type="PROSITE" id="PS50263"/>
    </source>
</evidence>
<dbReference type="InterPro" id="IPR043957">
    <property type="entry name" value="Vanin_C"/>
</dbReference>
<keyword evidence="6" id="KW-1185">Reference proteome</keyword>
<dbReference type="InterPro" id="IPR003010">
    <property type="entry name" value="C-N_Hydrolase"/>
</dbReference>